<dbReference type="GO" id="GO:0019354">
    <property type="term" value="P:siroheme biosynthetic process"/>
    <property type="evidence" value="ECO:0007669"/>
    <property type="project" value="InterPro"/>
</dbReference>
<keyword evidence="3 6" id="KW-0808">Transferase</keyword>
<dbReference type="EMBL" id="PEMD01000199">
    <property type="protein sequence ID" value="RTH32131.1"/>
    <property type="molecule type" value="Genomic_DNA"/>
</dbReference>
<proteinExistence type="inferred from homology"/>
<comment type="caution">
    <text evidence="8">The sequence shown here is derived from an EMBL/GenBank/DDBJ whole genome shotgun (WGS) entry which is preliminary data.</text>
</comment>
<dbReference type="Pfam" id="PF00590">
    <property type="entry name" value="TP_methylase"/>
    <property type="match status" value="1"/>
</dbReference>
<evidence type="ECO:0000313" key="10">
    <source>
        <dbReference type="EMBL" id="RTI48734.1"/>
    </source>
</evidence>
<evidence type="ECO:0000256" key="5">
    <source>
        <dbReference type="ARBA" id="ARBA00023244"/>
    </source>
</evidence>
<dbReference type="PANTHER" id="PTHR45790">
    <property type="entry name" value="SIROHEME SYNTHASE-RELATED"/>
    <property type="match status" value="1"/>
</dbReference>
<keyword evidence="2 6" id="KW-0489">Methyltransferase</keyword>
<dbReference type="RefSeq" id="WP_052037985.1">
    <property type="nucleotide sequence ID" value="NZ_PELO01000188.1"/>
</dbReference>
<evidence type="ECO:0000313" key="9">
    <source>
        <dbReference type="EMBL" id="RTI06841.1"/>
    </source>
</evidence>
<dbReference type="InterPro" id="IPR000878">
    <property type="entry name" value="4pyrrol_Mease"/>
</dbReference>
<evidence type="ECO:0000256" key="6">
    <source>
        <dbReference type="RuleBase" id="RU003960"/>
    </source>
</evidence>
<dbReference type="FunFam" id="3.40.1010.10:FF:000001">
    <property type="entry name" value="Siroheme synthase"/>
    <property type="match status" value="1"/>
</dbReference>
<reference evidence="9" key="1">
    <citation type="submission" date="2017-10" db="EMBL/GenBank/DDBJ databases">
        <authorList>
            <person name="Wilpiszeski R.L."/>
            <person name="Zhidan Z."/>
            <person name="House C.H."/>
        </authorList>
    </citation>
    <scope>NUCLEOTIDE SEQUENCE</scope>
    <source>
        <strain evidence="9">12_S12</strain>
    </source>
</reference>
<dbReference type="InterPro" id="IPR050161">
    <property type="entry name" value="Siro_Cobalamin_biosynth"/>
</dbReference>
<dbReference type="Proteomes" id="UP000286928">
    <property type="component" value="Unassembled WGS sequence"/>
</dbReference>
<dbReference type="InterPro" id="IPR003043">
    <property type="entry name" value="Uropor_MeTrfase_CS"/>
</dbReference>
<dbReference type="SUPFAM" id="SSF53790">
    <property type="entry name" value="Tetrapyrrole methylase"/>
    <property type="match status" value="1"/>
</dbReference>
<evidence type="ECO:0000313" key="8">
    <source>
        <dbReference type="EMBL" id="RTH32131.1"/>
    </source>
</evidence>
<accession>A0A430S8R2</accession>
<dbReference type="Gene3D" id="3.30.950.10">
    <property type="entry name" value="Methyltransferase, Cobalt-precorrin-4 Transmethylase, Domain 2"/>
    <property type="match status" value="1"/>
</dbReference>
<reference evidence="11 12" key="2">
    <citation type="journal article" date="2019" name="Extremophiles">
        <title>Biogeography of thermophiles and predominance of Thermus scotoductus in domestic water heaters.</title>
        <authorList>
            <person name="Wilpiszeski R.L."/>
            <person name="Zhang Z."/>
            <person name="House C.H."/>
        </authorList>
    </citation>
    <scope>NUCLEOTIDE SEQUENCE [LARGE SCALE GENOMIC DNA]</scope>
    <source>
        <strain evidence="9 13">12_S12</strain>
        <strain evidence="10 12">1_S1</strain>
        <strain evidence="8 11">20_S20</strain>
    </source>
</reference>
<dbReference type="Proteomes" id="UP000287962">
    <property type="component" value="Unassembled WGS sequence"/>
</dbReference>
<dbReference type="EMBL" id="PEML01000233">
    <property type="protein sequence ID" value="RTI06841.1"/>
    <property type="molecule type" value="Genomic_DNA"/>
</dbReference>
<dbReference type="GO" id="GO:0004851">
    <property type="term" value="F:uroporphyrin-III C-methyltransferase activity"/>
    <property type="evidence" value="ECO:0007669"/>
    <property type="project" value="UniProtKB-EC"/>
</dbReference>
<dbReference type="AlphaFoldDB" id="A0A430S8R2"/>
<evidence type="ECO:0000259" key="7">
    <source>
        <dbReference type="Pfam" id="PF00590"/>
    </source>
</evidence>
<dbReference type="PROSITE" id="PS00840">
    <property type="entry name" value="SUMT_2"/>
    <property type="match status" value="1"/>
</dbReference>
<organism evidence="8 11">
    <name type="scientific">Thermus scotoductus</name>
    <dbReference type="NCBI Taxonomy" id="37636"/>
    <lineage>
        <taxon>Bacteria</taxon>
        <taxon>Thermotogati</taxon>
        <taxon>Deinococcota</taxon>
        <taxon>Deinococci</taxon>
        <taxon>Thermales</taxon>
        <taxon>Thermaceae</taxon>
        <taxon>Thermus</taxon>
    </lineage>
</organism>
<evidence type="ECO:0000256" key="2">
    <source>
        <dbReference type="ARBA" id="ARBA00022603"/>
    </source>
</evidence>
<dbReference type="EC" id="2.1.1.107" evidence="1"/>
<evidence type="ECO:0000313" key="13">
    <source>
        <dbReference type="Proteomes" id="UP000287962"/>
    </source>
</evidence>
<evidence type="ECO:0000256" key="3">
    <source>
        <dbReference type="ARBA" id="ARBA00022679"/>
    </source>
</evidence>
<dbReference type="GO" id="GO:0032259">
    <property type="term" value="P:methylation"/>
    <property type="evidence" value="ECO:0007669"/>
    <property type="project" value="UniProtKB-KW"/>
</dbReference>
<sequence>MMRDRSRGKVYLVGAGPGDPELLTLRALRLLKRAEVVLYDRLVSPAVLEQVNPRAQLVYVGKELGEQDRVQEFILHQLLHHARSGKKVVRLKGGDPLVYGRGGEEWLFLTEKGIEVEVVPGVSSALAVPALAGIPLTMRGVSGGFAVLSGHTQGGRLPDLTPYTRVDTLVVLMGIKERSRIAQELVRVGRRPEEPVAFIERGSTPQERVVVSTLGEVAAGGSEVQPPAVWVIGEVVRIRARLKPLEASTALEPRPALSP</sequence>
<dbReference type="InterPro" id="IPR035996">
    <property type="entry name" value="4pyrrol_Methylase_sf"/>
</dbReference>
<dbReference type="EMBL" id="PEMW01000454">
    <property type="protein sequence ID" value="RTI48734.1"/>
    <property type="molecule type" value="Genomic_DNA"/>
</dbReference>
<dbReference type="InterPro" id="IPR006366">
    <property type="entry name" value="CobA/CysG_C"/>
</dbReference>
<gene>
    <name evidence="8" type="primary">cobA</name>
    <name evidence="10" type="ORF">CSW14_12310</name>
    <name evidence="9" type="ORF">CSW25_07435</name>
    <name evidence="8" type="ORF">CSW33_06550</name>
</gene>
<evidence type="ECO:0000313" key="12">
    <source>
        <dbReference type="Proteomes" id="UP000287467"/>
    </source>
</evidence>
<dbReference type="InterPro" id="IPR014777">
    <property type="entry name" value="4pyrrole_Mease_sub1"/>
</dbReference>
<dbReference type="InterPro" id="IPR014776">
    <property type="entry name" value="4pyrrole_Mease_sub2"/>
</dbReference>
<dbReference type="NCBIfam" id="NF004790">
    <property type="entry name" value="PRK06136.1"/>
    <property type="match status" value="1"/>
</dbReference>
<dbReference type="PANTHER" id="PTHR45790:SF3">
    <property type="entry name" value="S-ADENOSYL-L-METHIONINE-DEPENDENT UROPORPHYRINOGEN III METHYLTRANSFERASE, CHLOROPLASTIC"/>
    <property type="match status" value="1"/>
</dbReference>
<dbReference type="Proteomes" id="UP000287467">
    <property type="component" value="Unassembled WGS sequence"/>
</dbReference>
<dbReference type="Gene3D" id="3.40.1010.10">
    <property type="entry name" value="Cobalt-precorrin-4 Transmethylase, Domain 1"/>
    <property type="match status" value="1"/>
</dbReference>
<keyword evidence="5" id="KW-0627">Porphyrin biosynthesis</keyword>
<protein>
    <recommendedName>
        <fullName evidence="1">uroporphyrinogen-III C-methyltransferase</fullName>
        <ecNumber evidence="1">2.1.1.107</ecNumber>
    </recommendedName>
</protein>
<dbReference type="CDD" id="cd11642">
    <property type="entry name" value="SUMT"/>
    <property type="match status" value="1"/>
</dbReference>
<dbReference type="NCBIfam" id="TIGR01469">
    <property type="entry name" value="cobA_cysG_Cterm"/>
    <property type="match status" value="1"/>
</dbReference>
<feature type="domain" description="Tetrapyrrole methylase" evidence="7">
    <location>
        <begin position="9"/>
        <end position="217"/>
    </location>
</feature>
<comment type="similarity">
    <text evidence="6">Belongs to the precorrin methyltransferase family.</text>
</comment>
<keyword evidence="4" id="KW-0949">S-adenosyl-L-methionine</keyword>
<evidence type="ECO:0000313" key="11">
    <source>
        <dbReference type="Proteomes" id="UP000286928"/>
    </source>
</evidence>
<name>A0A430S8R2_THESC</name>
<evidence type="ECO:0000256" key="4">
    <source>
        <dbReference type="ARBA" id="ARBA00022691"/>
    </source>
</evidence>
<evidence type="ECO:0000256" key="1">
    <source>
        <dbReference type="ARBA" id="ARBA00012162"/>
    </source>
</evidence>
<dbReference type="PROSITE" id="PS00839">
    <property type="entry name" value="SUMT_1"/>
    <property type="match status" value="1"/>
</dbReference>
<keyword evidence="13" id="KW-1185">Reference proteome</keyword>